<dbReference type="InParanoid" id="A0A5C3NYV6"/>
<reference evidence="2 3" key="1">
    <citation type="journal article" date="2019" name="Nat. Ecol. Evol.">
        <title>Megaphylogeny resolves global patterns of mushroom evolution.</title>
        <authorList>
            <person name="Varga T."/>
            <person name="Krizsan K."/>
            <person name="Foldi C."/>
            <person name="Dima B."/>
            <person name="Sanchez-Garcia M."/>
            <person name="Sanchez-Ramirez S."/>
            <person name="Szollosi G.J."/>
            <person name="Szarkandi J.G."/>
            <person name="Papp V."/>
            <person name="Albert L."/>
            <person name="Andreopoulos W."/>
            <person name="Angelini C."/>
            <person name="Antonin V."/>
            <person name="Barry K.W."/>
            <person name="Bougher N.L."/>
            <person name="Buchanan P."/>
            <person name="Buyck B."/>
            <person name="Bense V."/>
            <person name="Catcheside P."/>
            <person name="Chovatia M."/>
            <person name="Cooper J."/>
            <person name="Damon W."/>
            <person name="Desjardin D."/>
            <person name="Finy P."/>
            <person name="Geml J."/>
            <person name="Haridas S."/>
            <person name="Hughes K."/>
            <person name="Justo A."/>
            <person name="Karasinski D."/>
            <person name="Kautmanova I."/>
            <person name="Kiss B."/>
            <person name="Kocsube S."/>
            <person name="Kotiranta H."/>
            <person name="LaButti K.M."/>
            <person name="Lechner B.E."/>
            <person name="Liimatainen K."/>
            <person name="Lipzen A."/>
            <person name="Lukacs Z."/>
            <person name="Mihaltcheva S."/>
            <person name="Morgado L.N."/>
            <person name="Niskanen T."/>
            <person name="Noordeloos M.E."/>
            <person name="Ohm R.A."/>
            <person name="Ortiz-Santana B."/>
            <person name="Ovrebo C."/>
            <person name="Racz N."/>
            <person name="Riley R."/>
            <person name="Savchenko A."/>
            <person name="Shiryaev A."/>
            <person name="Soop K."/>
            <person name="Spirin V."/>
            <person name="Szebenyi C."/>
            <person name="Tomsovsky M."/>
            <person name="Tulloss R.E."/>
            <person name="Uehling J."/>
            <person name="Grigoriev I.V."/>
            <person name="Vagvolgyi C."/>
            <person name="Papp T."/>
            <person name="Martin F.M."/>
            <person name="Miettinen O."/>
            <person name="Hibbett D.S."/>
            <person name="Nagy L.G."/>
        </authorList>
    </citation>
    <scope>NUCLEOTIDE SEQUENCE [LARGE SCALE GENOMIC DNA]</scope>
    <source>
        <strain evidence="2 3">HHB13444</strain>
    </source>
</reference>
<proteinExistence type="predicted"/>
<dbReference type="EMBL" id="ML211502">
    <property type="protein sequence ID" value="TFK82282.1"/>
    <property type="molecule type" value="Genomic_DNA"/>
</dbReference>
<evidence type="ECO:0000313" key="2">
    <source>
        <dbReference type="EMBL" id="TFK82282.1"/>
    </source>
</evidence>
<protein>
    <submittedName>
        <fullName evidence="2">Uncharacterized protein</fullName>
    </submittedName>
</protein>
<dbReference type="Gene3D" id="3.60.130.30">
    <property type="match status" value="1"/>
</dbReference>
<gene>
    <name evidence="2" type="ORF">K466DRAFT_603811</name>
</gene>
<dbReference type="AlphaFoldDB" id="A0A5C3NYV6"/>
<feature type="region of interest" description="Disordered" evidence="1">
    <location>
        <begin position="236"/>
        <end position="256"/>
    </location>
</feature>
<name>A0A5C3NYV6_9APHY</name>
<dbReference type="Proteomes" id="UP000308197">
    <property type="component" value="Unassembled WGS sequence"/>
</dbReference>
<sequence length="579" mass="65485">MSAAEYDSRPGPTIGEAAETQSTNSAATLTVLMRISLFGHAGSPSQRIPNGQPIVLRSGMIYPLPARPSQEVSMGAFAAKELREQRKSRKHVSQVARARAMKNPEGPRPHTGPHSRAHTRVERERGRAAALGHLSSRVSSSAPRHRGREPVSPTDERTPLLRLGASYDVRPVGLERRPATHGVWKDTLDEAQNEAMRLANDYLALARDRARALLPEYRERARVHYDWDTAMETFSQLSGNDEDRSREPLGSSTPSTAWNRLTREQQIVELSFGATRQAWKSVQRAKLPENTVHLENFRLVDAVSKNYHNGPKIVKTVPVEETRRTVLRGDRPRAIRSADEFDVVVHLPGALRGKTLDDVTAAVEEWGRVAKPSPKGANDMADCYKREYDLVGRTRLATLWHPVGHKHDPPVVCADVRKTGASYEGAFKLFAELDLVNAFCTTALLAIDPLQYGLLRRVYDWRRETYKSQVAIAALDKYNLWEGREIMFNRWSHPHWDHNDPHYSWACIVYFGSFTEARMKFRQLNAEVCLRRGDVVFLRGRDVLHEVADWGDGQRHFMVYFTHESLWNGAGIESRATPM</sequence>
<accession>A0A5C3NYV6</accession>
<organism evidence="2 3">
    <name type="scientific">Polyporus arcularius HHB13444</name>
    <dbReference type="NCBI Taxonomy" id="1314778"/>
    <lineage>
        <taxon>Eukaryota</taxon>
        <taxon>Fungi</taxon>
        <taxon>Dikarya</taxon>
        <taxon>Basidiomycota</taxon>
        <taxon>Agaricomycotina</taxon>
        <taxon>Agaricomycetes</taxon>
        <taxon>Polyporales</taxon>
        <taxon>Polyporaceae</taxon>
        <taxon>Polyporus</taxon>
    </lineage>
</organism>
<keyword evidence="3" id="KW-1185">Reference proteome</keyword>
<evidence type="ECO:0000313" key="3">
    <source>
        <dbReference type="Proteomes" id="UP000308197"/>
    </source>
</evidence>
<feature type="region of interest" description="Disordered" evidence="1">
    <location>
        <begin position="82"/>
        <end position="158"/>
    </location>
</feature>
<evidence type="ECO:0000256" key="1">
    <source>
        <dbReference type="SAM" id="MobiDB-lite"/>
    </source>
</evidence>
<feature type="region of interest" description="Disordered" evidence="1">
    <location>
        <begin position="1"/>
        <end position="22"/>
    </location>
</feature>